<dbReference type="STRING" id="105984.A0A427XUF6"/>
<dbReference type="SUPFAM" id="SSF53474">
    <property type="entry name" value="alpha/beta-Hydrolases"/>
    <property type="match status" value="1"/>
</dbReference>
<evidence type="ECO:0000256" key="1">
    <source>
        <dbReference type="ARBA" id="ARBA00004502"/>
    </source>
</evidence>
<dbReference type="GO" id="GO:0019915">
    <property type="term" value="P:lipid storage"/>
    <property type="evidence" value="ECO:0007669"/>
    <property type="project" value="InterPro"/>
</dbReference>
<keyword evidence="4" id="KW-0378">Hydrolase</keyword>
<comment type="similarity">
    <text evidence="2">Belongs to the AB hydrolase superfamily. LDAH family.</text>
</comment>
<organism evidence="5 6">
    <name type="scientific">Apiotrichum porosum</name>
    <dbReference type="NCBI Taxonomy" id="105984"/>
    <lineage>
        <taxon>Eukaryota</taxon>
        <taxon>Fungi</taxon>
        <taxon>Dikarya</taxon>
        <taxon>Basidiomycota</taxon>
        <taxon>Agaricomycotina</taxon>
        <taxon>Tremellomycetes</taxon>
        <taxon>Trichosporonales</taxon>
        <taxon>Trichosporonaceae</taxon>
        <taxon>Apiotrichum</taxon>
    </lineage>
</organism>
<keyword evidence="3" id="KW-0551">Lipid droplet</keyword>
<evidence type="ECO:0008006" key="7">
    <source>
        <dbReference type="Google" id="ProtNLM"/>
    </source>
</evidence>
<dbReference type="EMBL" id="RSCE01000005">
    <property type="protein sequence ID" value="RSH82596.1"/>
    <property type="molecule type" value="Genomic_DNA"/>
</dbReference>
<dbReference type="OrthoDB" id="448051at2759"/>
<evidence type="ECO:0000256" key="3">
    <source>
        <dbReference type="ARBA" id="ARBA00022677"/>
    </source>
</evidence>
<evidence type="ECO:0000256" key="2">
    <source>
        <dbReference type="ARBA" id="ARBA00008300"/>
    </source>
</evidence>
<dbReference type="Pfam" id="PF10230">
    <property type="entry name" value="LIDHydrolase"/>
    <property type="match status" value="1"/>
</dbReference>
<dbReference type="AlphaFoldDB" id="A0A427XUF6"/>
<name>A0A427XUF6_9TREE</name>
<dbReference type="GO" id="GO:0016298">
    <property type="term" value="F:lipase activity"/>
    <property type="evidence" value="ECO:0007669"/>
    <property type="project" value="InterPro"/>
</dbReference>
<sequence>MADRFFFLRVAASKSPINAVFPFAQQSTLGSAAVHYWPAKRGIDTAPEHVTVLMLGNPGSLDYYTKFMHYIQDQLPDSHALLALSHVGADPRLPPPEDGPLDLPQHLATKIDFIQSLKQSLGEWARETDENAPQPKVALVGHSVGAWLTVEIMKRVDIEAGYLMFPTLGWIADTHNGWKLWPIFRAPLFQFLPMLAGTTKPVTSAVCSAFSVNPATAEMIGSSDIVRSVLTMATSEMKVIRSPDLEWYKAQAQKPRANGVYGVWSGSSLDGWVGKEGPMIRDVLGEKRSTVLDGVPHAFVLNDAHSQTVADVVAGWINGSKPNGHL</sequence>
<accession>A0A427XUF6</accession>
<dbReference type="PANTHER" id="PTHR13390:SF0">
    <property type="entry name" value="LIPID DROPLET-ASSOCIATED HYDROLASE"/>
    <property type="match status" value="1"/>
</dbReference>
<comment type="caution">
    <text evidence="5">The sequence shown here is derived from an EMBL/GenBank/DDBJ whole genome shotgun (WGS) entry which is preliminary data.</text>
</comment>
<evidence type="ECO:0000313" key="6">
    <source>
        <dbReference type="Proteomes" id="UP000279236"/>
    </source>
</evidence>
<dbReference type="InterPro" id="IPR019363">
    <property type="entry name" value="LDAH"/>
</dbReference>
<dbReference type="RefSeq" id="XP_028476828.1">
    <property type="nucleotide sequence ID" value="XM_028622935.1"/>
</dbReference>
<dbReference type="GO" id="GO:0005811">
    <property type="term" value="C:lipid droplet"/>
    <property type="evidence" value="ECO:0007669"/>
    <property type="project" value="UniProtKB-SubCell"/>
</dbReference>
<dbReference type="PANTHER" id="PTHR13390">
    <property type="entry name" value="LIPASE"/>
    <property type="match status" value="1"/>
</dbReference>
<dbReference type="Gene3D" id="3.40.50.1820">
    <property type="entry name" value="alpha/beta hydrolase"/>
    <property type="match status" value="1"/>
</dbReference>
<dbReference type="InterPro" id="IPR029058">
    <property type="entry name" value="AB_hydrolase_fold"/>
</dbReference>
<dbReference type="GeneID" id="39592123"/>
<gene>
    <name evidence="5" type="ORF">EHS24_007580</name>
</gene>
<comment type="subcellular location">
    <subcellularLocation>
        <location evidence="1">Lipid droplet</location>
    </subcellularLocation>
</comment>
<protein>
    <recommendedName>
        <fullName evidence="7">AB hydrolase-1 domain-containing protein</fullName>
    </recommendedName>
</protein>
<dbReference type="Proteomes" id="UP000279236">
    <property type="component" value="Unassembled WGS sequence"/>
</dbReference>
<evidence type="ECO:0000256" key="4">
    <source>
        <dbReference type="ARBA" id="ARBA00022801"/>
    </source>
</evidence>
<evidence type="ECO:0000313" key="5">
    <source>
        <dbReference type="EMBL" id="RSH82596.1"/>
    </source>
</evidence>
<reference evidence="5 6" key="1">
    <citation type="submission" date="2018-11" db="EMBL/GenBank/DDBJ databases">
        <title>Genome sequence of Apiotrichum porosum DSM 27194.</title>
        <authorList>
            <person name="Aliyu H."/>
            <person name="Gorte O."/>
            <person name="Ochsenreither K."/>
        </authorList>
    </citation>
    <scope>NUCLEOTIDE SEQUENCE [LARGE SCALE GENOMIC DNA]</scope>
    <source>
        <strain evidence="5 6">DSM 27194</strain>
    </source>
</reference>
<keyword evidence="6" id="KW-1185">Reference proteome</keyword>
<proteinExistence type="inferred from homology"/>